<accession>A0ABQ3UHQ4</accession>
<organism evidence="1 2">
    <name type="scientific">Ktedonobacter robiniae</name>
    <dbReference type="NCBI Taxonomy" id="2778365"/>
    <lineage>
        <taxon>Bacteria</taxon>
        <taxon>Bacillati</taxon>
        <taxon>Chloroflexota</taxon>
        <taxon>Ktedonobacteria</taxon>
        <taxon>Ktedonobacterales</taxon>
        <taxon>Ktedonobacteraceae</taxon>
        <taxon>Ktedonobacter</taxon>
    </lineage>
</organism>
<gene>
    <name evidence="1" type="ORF">KSB_06780</name>
</gene>
<comment type="caution">
    <text evidence="1">The sequence shown here is derived from an EMBL/GenBank/DDBJ whole genome shotgun (WGS) entry which is preliminary data.</text>
</comment>
<keyword evidence="2" id="KW-1185">Reference proteome</keyword>
<name>A0ABQ3UHQ4_9CHLR</name>
<protein>
    <submittedName>
        <fullName evidence="1">Uncharacterized protein</fullName>
    </submittedName>
</protein>
<evidence type="ECO:0000313" key="1">
    <source>
        <dbReference type="EMBL" id="GHO52203.1"/>
    </source>
</evidence>
<sequence length="72" mass="8135">MMKCRIRIAGHLDPSWQSWFDDLEIIQEDQGTTLLKGVLPDQAALYGVLLKLNNLGLLLSMLEVNESTIHLD</sequence>
<dbReference type="Proteomes" id="UP000654345">
    <property type="component" value="Unassembled WGS sequence"/>
</dbReference>
<evidence type="ECO:0000313" key="2">
    <source>
        <dbReference type="Proteomes" id="UP000654345"/>
    </source>
</evidence>
<dbReference type="RefSeq" id="WP_420799456.1">
    <property type="nucleotide sequence ID" value="NZ_BNJG01000001.1"/>
</dbReference>
<proteinExistence type="predicted"/>
<reference evidence="1 2" key="1">
    <citation type="journal article" date="2021" name="Int. J. Syst. Evol. Microbiol.">
        <title>Reticulibacter mediterranei gen. nov., sp. nov., within the new family Reticulibacteraceae fam. nov., and Ktedonospora formicarum gen. nov., sp. nov., Ktedonobacter robiniae sp. nov., Dictyobacter formicarum sp. nov. and Dictyobacter arantiisoli sp. nov., belonging to the class Ktedonobacteria.</title>
        <authorList>
            <person name="Yabe S."/>
            <person name="Zheng Y."/>
            <person name="Wang C.M."/>
            <person name="Sakai Y."/>
            <person name="Abe K."/>
            <person name="Yokota A."/>
            <person name="Donadio S."/>
            <person name="Cavaletti L."/>
            <person name="Monciardini P."/>
        </authorList>
    </citation>
    <scope>NUCLEOTIDE SEQUENCE [LARGE SCALE GENOMIC DNA]</scope>
    <source>
        <strain evidence="1 2">SOSP1-30</strain>
    </source>
</reference>
<dbReference type="EMBL" id="BNJG01000001">
    <property type="protein sequence ID" value="GHO52203.1"/>
    <property type="molecule type" value="Genomic_DNA"/>
</dbReference>